<dbReference type="InterPro" id="IPR050143">
    <property type="entry name" value="TRIM/RBCC"/>
</dbReference>
<protein>
    <recommendedName>
        <fullName evidence="12">Zinc-binding protein A33-like</fullName>
    </recommendedName>
</protein>
<feature type="coiled-coil region" evidence="5">
    <location>
        <begin position="536"/>
        <end position="586"/>
    </location>
</feature>
<dbReference type="SMART" id="SM00336">
    <property type="entry name" value="BBOX"/>
    <property type="match status" value="2"/>
</dbReference>
<keyword evidence="3" id="KW-0862">Zinc</keyword>
<dbReference type="PROSITE" id="PS50119">
    <property type="entry name" value="ZF_BBOX"/>
    <property type="match status" value="2"/>
</dbReference>
<feature type="domain" description="RING-type" evidence="7">
    <location>
        <begin position="7"/>
        <end position="49"/>
    </location>
</feature>
<dbReference type="OrthoDB" id="8752569at2759"/>
<evidence type="ECO:0000313" key="11">
    <source>
        <dbReference type="Proteomes" id="UP001152622"/>
    </source>
</evidence>
<dbReference type="Pfam" id="PF00643">
    <property type="entry name" value="zf-B_box"/>
    <property type="match status" value="2"/>
</dbReference>
<dbReference type="EMBL" id="JAINUF010000004">
    <property type="protein sequence ID" value="KAJ8362911.1"/>
    <property type="molecule type" value="Genomic_DNA"/>
</dbReference>
<dbReference type="InterPro" id="IPR013083">
    <property type="entry name" value="Znf_RING/FYVE/PHD"/>
</dbReference>
<dbReference type="CDD" id="cd12893">
    <property type="entry name" value="SPRY_PRY_TRIM35"/>
    <property type="match status" value="1"/>
</dbReference>
<evidence type="ECO:0000313" key="10">
    <source>
        <dbReference type="EMBL" id="KAJ8362911.1"/>
    </source>
</evidence>
<dbReference type="SUPFAM" id="SSF57845">
    <property type="entry name" value="B-box zinc-binding domain"/>
    <property type="match status" value="2"/>
</dbReference>
<dbReference type="InterPro" id="IPR001841">
    <property type="entry name" value="Znf_RING"/>
</dbReference>
<keyword evidence="1" id="KW-0479">Metal-binding</keyword>
<evidence type="ECO:0000259" key="9">
    <source>
        <dbReference type="PROSITE" id="PS50188"/>
    </source>
</evidence>
<dbReference type="SMART" id="SM00184">
    <property type="entry name" value="RING"/>
    <property type="match status" value="1"/>
</dbReference>
<keyword evidence="5" id="KW-0175">Coiled coil</keyword>
<accession>A0A9Q1FNC8</accession>
<proteinExistence type="predicted"/>
<feature type="coiled-coil region" evidence="5">
    <location>
        <begin position="869"/>
        <end position="908"/>
    </location>
</feature>
<evidence type="ECO:0000259" key="7">
    <source>
        <dbReference type="PROSITE" id="PS50089"/>
    </source>
</evidence>
<evidence type="ECO:0000256" key="1">
    <source>
        <dbReference type="ARBA" id="ARBA00022723"/>
    </source>
</evidence>
<gene>
    <name evidence="10" type="ORF">SKAU_G00117420</name>
</gene>
<dbReference type="Proteomes" id="UP001152622">
    <property type="component" value="Chromosome 4"/>
</dbReference>
<evidence type="ECO:0000256" key="4">
    <source>
        <dbReference type="PROSITE-ProRule" id="PRU00024"/>
    </source>
</evidence>
<feature type="domain" description="B box-type" evidence="8">
    <location>
        <begin position="74"/>
        <end position="115"/>
    </location>
</feature>
<dbReference type="AlphaFoldDB" id="A0A9Q1FNC8"/>
<dbReference type="Gene3D" id="3.30.40.10">
    <property type="entry name" value="Zinc/RING finger domain, C3HC4 (zinc finger)"/>
    <property type="match status" value="1"/>
</dbReference>
<organism evidence="10 11">
    <name type="scientific">Synaphobranchus kaupii</name>
    <name type="common">Kaup's arrowtooth eel</name>
    <dbReference type="NCBI Taxonomy" id="118154"/>
    <lineage>
        <taxon>Eukaryota</taxon>
        <taxon>Metazoa</taxon>
        <taxon>Chordata</taxon>
        <taxon>Craniata</taxon>
        <taxon>Vertebrata</taxon>
        <taxon>Euteleostomi</taxon>
        <taxon>Actinopterygii</taxon>
        <taxon>Neopterygii</taxon>
        <taxon>Teleostei</taxon>
        <taxon>Anguilliformes</taxon>
        <taxon>Synaphobranchidae</taxon>
        <taxon>Synaphobranchus</taxon>
    </lineage>
</organism>
<feature type="coiled-coil region" evidence="5">
    <location>
        <begin position="177"/>
        <end position="208"/>
    </location>
</feature>
<dbReference type="PRINTS" id="PR01407">
    <property type="entry name" value="BUTYPHLNCDUF"/>
</dbReference>
<reference evidence="10" key="1">
    <citation type="journal article" date="2023" name="Science">
        <title>Genome structures resolve the early diversification of teleost fishes.</title>
        <authorList>
            <person name="Parey E."/>
            <person name="Louis A."/>
            <person name="Montfort J."/>
            <person name="Bouchez O."/>
            <person name="Roques C."/>
            <person name="Iampietro C."/>
            <person name="Lluch J."/>
            <person name="Castinel A."/>
            <person name="Donnadieu C."/>
            <person name="Desvignes T."/>
            <person name="Floi Bucao C."/>
            <person name="Jouanno E."/>
            <person name="Wen M."/>
            <person name="Mejri S."/>
            <person name="Dirks R."/>
            <person name="Jansen H."/>
            <person name="Henkel C."/>
            <person name="Chen W.J."/>
            <person name="Zahm M."/>
            <person name="Cabau C."/>
            <person name="Klopp C."/>
            <person name="Thompson A.W."/>
            <person name="Robinson-Rechavi M."/>
            <person name="Braasch I."/>
            <person name="Lecointre G."/>
            <person name="Bobe J."/>
            <person name="Postlethwait J.H."/>
            <person name="Berthelot C."/>
            <person name="Roest Crollius H."/>
            <person name="Guiguen Y."/>
        </authorList>
    </citation>
    <scope>NUCLEOTIDE SEQUENCE</scope>
    <source>
        <strain evidence="10">WJC10195</strain>
    </source>
</reference>
<dbReference type="InterPro" id="IPR001870">
    <property type="entry name" value="B30.2/SPRY"/>
</dbReference>
<dbReference type="InterPro" id="IPR013320">
    <property type="entry name" value="ConA-like_dom_sf"/>
</dbReference>
<dbReference type="SUPFAM" id="SSF49899">
    <property type="entry name" value="Concanavalin A-like lectins/glucanases"/>
    <property type="match status" value="2"/>
</dbReference>
<dbReference type="InterPro" id="IPR006574">
    <property type="entry name" value="PRY"/>
</dbReference>
<keyword evidence="11" id="KW-1185">Reference proteome</keyword>
<dbReference type="InterPro" id="IPR000315">
    <property type="entry name" value="Znf_B-box"/>
</dbReference>
<evidence type="ECO:0000259" key="8">
    <source>
        <dbReference type="PROSITE" id="PS50119"/>
    </source>
</evidence>
<dbReference type="InterPro" id="IPR003879">
    <property type="entry name" value="Butyrophylin_SPRY"/>
</dbReference>
<name>A0A9Q1FNC8_SYNKA</name>
<comment type="caution">
    <text evidence="10">The sequence shown here is derived from an EMBL/GenBank/DDBJ whole genome shotgun (WGS) entry which is preliminary data.</text>
</comment>
<dbReference type="GO" id="GO:0008270">
    <property type="term" value="F:zinc ion binding"/>
    <property type="evidence" value="ECO:0007669"/>
    <property type="project" value="UniProtKB-KW"/>
</dbReference>
<dbReference type="PROSITE" id="PS50188">
    <property type="entry name" value="B302_SPRY"/>
    <property type="match status" value="2"/>
</dbReference>
<sequence length="963" mass="111064">MEENTLCPVCEDVACDLVALSCGHSPCKDCLTRYWGQNKVQECSACPLCWKILSSKPRPNETIKKRPLSQDTAPPNRFCSRHGFPFSLYCVDDEELLCPSCQLGRKHNGHNKLSLKIAAQDRKVNIRMALNTLMAKLKGHKKVHVTLNEMTQHIKSQAWQTEREIQDVFEKLHWFLREEEEARITALKEEVEQKSLMLKERIERIGRKTRDINFVLDAMRTIEQALEAEDISFLQTYSNTMKRTWNSLQDPQTASSGIFSSFVTELIDEIIDHVIPYFFAPDQIHNDTLQWIYSLPQEPELTPGALMGVAKHLGNLKYRVWEKMLGTVQYTPVTLDPNTAPPCLSLSEGLTRVQYCTDNPQLPDNPERFTIAAEMLGSQGFTSGRHHWDVEVGDNTNWAVGVAQQSVLRKDHTTQSRTEGIAALHFVNGRYATQTAPISVQKKLRRVRVQLELDCWGRKVTFTDPVCDHHIATIKIQFTERVFPYFCSLCEEHPLLITPEMVAFISALNTLMAKLKGHKKVCVTFNEMTPHIKSQARQTEREIKDEFEKLHRFLREEEEARITVLKEEEEQKSQMLKERIEGTRRKTKEINFVLDAMRTIEQYCTDNPQLPDNPERFTCCAEMLGSQGFISGRHHWDVEVGDNTNWAVGVAKQSVLRKDHTTQSTTEGIAALHFVNGRYATQTGPISVQKKLRRVRVQLELDCWGRKVTFTDPVCDHHIDTIKIQFTERVFPYFCSLCEEHPLHITPEMIRSKVFGDVMEENTPSSEPRPNETIKKRPLSQDTAPPNRHCSLHGFPFNSYCVDDEELLCPSCQLGLEHNGHRLLSLKIAAQDRKVVFISALNTLMPKLKGHKKVFVTSNEMTPHMKSQAEQMEREIQDEFEKLHQFLREEEEARITALKEEEEQKSLMLKDRIERIGRKTKEINSLLDAMRTIEQALEAEDISFLQAWLEYFYECIMSINIKI</sequence>
<dbReference type="Gene3D" id="2.60.120.920">
    <property type="match status" value="2"/>
</dbReference>
<dbReference type="Gene3D" id="3.30.160.60">
    <property type="entry name" value="Classic Zinc Finger"/>
    <property type="match status" value="2"/>
</dbReference>
<feature type="region of interest" description="Disordered" evidence="6">
    <location>
        <begin position="760"/>
        <end position="785"/>
    </location>
</feature>
<dbReference type="Pfam" id="PF00622">
    <property type="entry name" value="SPRY"/>
    <property type="match status" value="2"/>
</dbReference>
<dbReference type="SUPFAM" id="SSF57850">
    <property type="entry name" value="RING/U-box"/>
    <property type="match status" value="1"/>
</dbReference>
<evidence type="ECO:0008006" key="12">
    <source>
        <dbReference type="Google" id="ProtNLM"/>
    </source>
</evidence>
<dbReference type="SMART" id="SM00589">
    <property type="entry name" value="PRY"/>
    <property type="match status" value="2"/>
</dbReference>
<keyword evidence="2 4" id="KW-0863">Zinc-finger</keyword>
<dbReference type="Pfam" id="PF13765">
    <property type="entry name" value="PRY"/>
    <property type="match status" value="1"/>
</dbReference>
<feature type="domain" description="B30.2/SPRY" evidence="9">
    <location>
        <begin position="313"/>
        <end position="504"/>
    </location>
</feature>
<evidence type="ECO:0000256" key="3">
    <source>
        <dbReference type="ARBA" id="ARBA00022833"/>
    </source>
</evidence>
<evidence type="ECO:0000256" key="2">
    <source>
        <dbReference type="ARBA" id="ARBA00022771"/>
    </source>
</evidence>
<evidence type="ECO:0000256" key="6">
    <source>
        <dbReference type="SAM" id="MobiDB-lite"/>
    </source>
</evidence>
<dbReference type="PROSITE" id="PS50089">
    <property type="entry name" value="ZF_RING_2"/>
    <property type="match status" value="1"/>
</dbReference>
<dbReference type="InterPro" id="IPR003877">
    <property type="entry name" value="SPRY_dom"/>
</dbReference>
<dbReference type="PANTHER" id="PTHR24103">
    <property type="entry name" value="E3 UBIQUITIN-PROTEIN LIGASE TRIM"/>
    <property type="match status" value="1"/>
</dbReference>
<feature type="domain" description="B box-type" evidence="8">
    <location>
        <begin position="785"/>
        <end position="826"/>
    </location>
</feature>
<feature type="domain" description="B30.2/SPRY" evidence="9">
    <location>
        <begin position="560"/>
        <end position="752"/>
    </location>
</feature>
<evidence type="ECO:0000256" key="5">
    <source>
        <dbReference type="SAM" id="Coils"/>
    </source>
</evidence>
<dbReference type="InterPro" id="IPR043136">
    <property type="entry name" value="B30.2/SPRY_sf"/>
</dbReference>